<reference evidence="3" key="1">
    <citation type="journal article" date="2020" name="Cell">
        <title>Large-Scale Comparative Analyses of Tick Genomes Elucidate Their Genetic Diversity and Vector Capacities.</title>
        <authorList>
            <consortium name="Tick Genome and Microbiome Consortium (TIGMIC)"/>
            <person name="Jia N."/>
            <person name="Wang J."/>
            <person name="Shi W."/>
            <person name="Du L."/>
            <person name="Sun Y."/>
            <person name="Zhan W."/>
            <person name="Jiang J.F."/>
            <person name="Wang Q."/>
            <person name="Zhang B."/>
            <person name="Ji P."/>
            <person name="Bell-Sakyi L."/>
            <person name="Cui X.M."/>
            <person name="Yuan T.T."/>
            <person name="Jiang B.G."/>
            <person name="Yang W.F."/>
            <person name="Lam T.T."/>
            <person name="Chang Q.C."/>
            <person name="Ding S.J."/>
            <person name="Wang X.J."/>
            <person name="Zhu J.G."/>
            <person name="Ruan X.D."/>
            <person name="Zhao L."/>
            <person name="Wei J.T."/>
            <person name="Ye R.Z."/>
            <person name="Que T.C."/>
            <person name="Du C.H."/>
            <person name="Zhou Y.H."/>
            <person name="Cheng J.X."/>
            <person name="Dai P.F."/>
            <person name="Guo W.B."/>
            <person name="Han X.H."/>
            <person name="Huang E.J."/>
            <person name="Li L.F."/>
            <person name="Wei W."/>
            <person name="Gao Y.C."/>
            <person name="Liu J.Z."/>
            <person name="Shao H.Z."/>
            <person name="Wang X."/>
            <person name="Wang C.C."/>
            <person name="Yang T.C."/>
            <person name="Huo Q.B."/>
            <person name="Li W."/>
            <person name="Chen H.Y."/>
            <person name="Chen S.E."/>
            <person name="Zhou L.G."/>
            <person name="Ni X.B."/>
            <person name="Tian J.H."/>
            <person name="Sheng Y."/>
            <person name="Liu T."/>
            <person name="Pan Y.S."/>
            <person name="Xia L.Y."/>
            <person name="Li J."/>
            <person name="Zhao F."/>
            <person name="Cao W.C."/>
        </authorList>
    </citation>
    <scope>NUCLEOTIDE SEQUENCE</scope>
    <source>
        <strain evidence="3">Rmic-2018</strain>
    </source>
</reference>
<keyword evidence="2" id="KW-0812">Transmembrane</keyword>
<feature type="region of interest" description="Disordered" evidence="1">
    <location>
        <begin position="145"/>
        <end position="201"/>
    </location>
</feature>
<dbReference type="EMBL" id="JABSTU010000004">
    <property type="protein sequence ID" value="KAH8032673.1"/>
    <property type="molecule type" value="Genomic_DNA"/>
</dbReference>
<feature type="compositionally biased region" description="Polar residues" evidence="1">
    <location>
        <begin position="186"/>
        <end position="198"/>
    </location>
</feature>
<feature type="transmembrane region" description="Helical" evidence="2">
    <location>
        <begin position="82"/>
        <end position="103"/>
    </location>
</feature>
<keyword evidence="2" id="KW-0472">Membrane</keyword>
<dbReference type="AlphaFoldDB" id="A0A9J6EE89"/>
<protein>
    <submittedName>
        <fullName evidence="3">Uncharacterized protein</fullName>
    </submittedName>
</protein>
<keyword evidence="4" id="KW-1185">Reference proteome</keyword>
<reference evidence="3" key="2">
    <citation type="submission" date="2021-09" db="EMBL/GenBank/DDBJ databases">
        <authorList>
            <person name="Jia N."/>
            <person name="Wang J."/>
            <person name="Shi W."/>
            <person name="Du L."/>
            <person name="Sun Y."/>
            <person name="Zhan W."/>
            <person name="Jiang J."/>
            <person name="Wang Q."/>
            <person name="Zhang B."/>
            <person name="Ji P."/>
            <person name="Sakyi L.B."/>
            <person name="Cui X."/>
            <person name="Yuan T."/>
            <person name="Jiang B."/>
            <person name="Yang W."/>
            <person name="Lam T.T.-Y."/>
            <person name="Chang Q."/>
            <person name="Ding S."/>
            <person name="Wang X."/>
            <person name="Zhu J."/>
            <person name="Ruan X."/>
            <person name="Zhao L."/>
            <person name="Wei J."/>
            <person name="Que T."/>
            <person name="Du C."/>
            <person name="Cheng J."/>
            <person name="Dai P."/>
            <person name="Han X."/>
            <person name="Huang E."/>
            <person name="Gao Y."/>
            <person name="Liu J."/>
            <person name="Shao H."/>
            <person name="Ye R."/>
            <person name="Li L."/>
            <person name="Wei W."/>
            <person name="Wang X."/>
            <person name="Wang C."/>
            <person name="Huo Q."/>
            <person name="Li W."/>
            <person name="Guo W."/>
            <person name="Chen H."/>
            <person name="Chen S."/>
            <person name="Zhou L."/>
            <person name="Zhou L."/>
            <person name="Ni X."/>
            <person name="Tian J."/>
            <person name="Zhou Y."/>
            <person name="Sheng Y."/>
            <person name="Liu T."/>
            <person name="Pan Y."/>
            <person name="Xia L."/>
            <person name="Li J."/>
            <person name="Zhao F."/>
            <person name="Cao W."/>
        </authorList>
    </citation>
    <scope>NUCLEOTIDE SEQUENCE</scope>
    <source>
        <strain evidence="3">Rmic-2018</strain>
        <tissue evidence="3">Larvae</tissue>
    </source>
</reference>
<evidence type="ECO:0000256" key="1">
    <source>
        <dbReference type="SAM" id="MobiDB-lite"/>
    </source>
</evidence>
<organism evidence="3 4">
    <name type="scientific">Rhipicephalus microplus</name>
    <name type="common">Cattle tick</name>
    <name type="synonym">Boophilus microplus</name>
    <dbReference type="NCBI Taxonomy" id="6941"/>
    <lineage>
        <taxon>Eukaryota</taxon>
        <taxon>Metazoa</taxon>
        <taxon>Ecdysozoa</taxon>
        <taxon>Arthropoda</taxon>
        <taxon>Chelicerata</taxon>
        <taxon>Arachnida</taxon>
        <taxon>Acari</taxon>
        <taxon>Parasitiformes</taxon>
        <taxon>Ixodida</taxon>
        <taxon>Ixodoidea</taxon>
        <taxon>Ixodidae</taxon>
        <taxon>Rhipicephalinae</taxon>
        <taxon>Rhipicephalus</taxon>
        <taxon>Boophilus</taxon>
    </lineage>
</organism>
<proteinExistence type="predicted"/>
<dbReference type="Proteomes" id="UP000821866">
    <property type="component" value="Chromosome 2"/>
</dbReference>
<sequence length="318" mass="35130">MGGDRPAAEAINSLVQAQSLNNRSNFLEVEMWPGNIDMEIENENCAETESQTYFSCVTLDRNEGPQYCLQRMTGSSWSPKTFLTWLIALSVIVFTLAVITTVFQSANESSKMGNLELYDAIDDKLDATHEVVELNTAIMTHKMAVVPRRKTAARKSSRRAESGATSKVTRSSSLRQQRSNRQRSSTAMVQPPTSSLSDITRHGWCNDEARAVVLFAEAPQAQKRFHSLEEPSLSSRSCSSAIMQPILSPAKSMRRASSPPPVTPHTSPESPLRRMASSLSFCFLPCSLSELLLNESPQSTPTPPRCCETESYIAGFKK</sequence>
<accession>A0A9J6EE89</accession>
<name>A0A9J6EE89_RHIMP</name>
<feature type="compositionally biased region" description="Low complexity" evidence="1">
    <location>
        <begin position="170"/>
        <end position="185"/>
    </location>
</feature>
<evidence type="ECO:0000256" key="2">
    <source>
        <dbReference type="SAM" id="Phobius"/>
    </source>
</evidence>
<evidence type="ECO:0000313" key="4">
    <source>
        <dbReference type="Proteomes" id="UP000821866"/>
    </source>
</evidence>
<comment type="caution">
    <text evidence="3">The sequence shown here is derived from an EMBL/GenBank/DDBJ whole genome shotgun (WGS) entry which is preliminary data.</text>
</comment>
<gene>
    <name evidence="3" type="ORF">HPB51_000402</name>
</gene>
<feature type="compositionally biased region" description="Basic residues" evidence="1">
    <location>
        <begin position="147"/>
        <end position="157"/>
    </location>
</feature>
<evidence type="ECO:0000313" key="3">
    <source>
        <dbReference type="EMBL" id="KAH8032673.1"/>
    </source>
</evidence>
<feature type="region of interest" description="Disordered" evidence="1">
    <location>
        <begin position="250"/>
        <end position="272"/>
    </location>
</feature>
<keyword evidence="2" id="KW-1133">Transmembrane helix</keyword>